<feature type="compositionally biased region" description="Pro residues" evidence="1">
    <location>
        <begin position="213"/>
        <end position="226"/>
    </location>
</feature>
<feature type="signal peptide" evidence="2">
    <location>
        <begin position="1"/>
        <end position="23"/>
    </location>
</feature>
<feature type="compositionally biased region" description="Low complexity" evidence="1">
    <location>
        <begin position="169"/>
        <end position="187"/>
    </location>
</feature>
<keyword evidence="4" id="KW-1185">Reference proteome</keyword>
<dbReference type="PROSITE" id="PS51257">
    <property type="entry name" value="PROKAR_LIPOPROTEIN"/>
    <property type="match status" value="1"/>
</dbReference>
<feature type="compositionally biased region" description="Low complexity" evidence="1">
    <location>
        <begin position="195"/>
        <end position="212"/>
    </location>
</feature>
<feature type="region of interest" description="Disordered" evidence="1">
    <location>
        <begin position="162"/>
        <end position="226"/>
    </location>
</feature>
<accession>A0A512T288</accession>
<dbReference type="Proteomes" id="UP000321793">
    <property type="component" value="Unassembled WGS sequence"/>
</dbReference>
<feature type="chain" id="PRO_5039576978" evidence="2">
    <location>
        <begin position="24"/>
        <end position="226"/>
    </location>
</feature>
<gene>
    <name evidence="3" type="ORF">KLO01_23650</name>
</gene>
<sequence>MNGLRALWCSVALIATMASCGTAGPGTESAGSGSATPAVTVTAPGSGGTTSTPATPTSTETPVIKVTDDVFAGLTRAQAEKIRDRCHGSLSVPGTDDICVIPKTLPPCTPQNRWCVRIATVAGTDLRAVQVQDRSPDRQLCGTARARCPLLVVTRQVTNDVHVTKPKTTHTATPTTSTGGATVKPKPTVTPSPTAPSTTKSPRPTATFKPSAGPGPTPPPAATVAP</sequence>
<evidence type="ECO:0000313" key="4">
    <source>
        <dbReference type="Proteomes" id="UP000321793"/>
    </source>
</evidence>
<proteinExistence type="predicted"/>
<keyword evidence="2" id="KW-0732">Signal</keyword>
<dbReference type="AlphaFoldDB" id="A0A512T288"/>
<comment type="caution">
    <text evidence="3">The sequence shown here is derived from an EMBL/GenBank/DDBJ whole genome shotgun (WGS) entry which is preliminary data.</text>
</comment>
<feature type="region of interest" description="Disordered" evidence="1">
    <location>
        <begin position="24"/>
        <end position="59"/>
    </location>
</feature>
<protein>
    <submittedName>
        <fullName evidence="3">Uncharacterized protein</fullName>
    </submittedName>
</protein>
<evidence type="ECO:0000313" key="3">
    <source>
        <dbReference type="EMBL" id="GEQ14318.1"/>
    </source>
</evidence>
<reference evidence="3 4" key="1">
    <citation type="submission" date="2019-07" db="EMBL/GenBank/DDBJ databases">
        <title>Whole genome shotgun sequence of Knoellia locipacati NBRC 109775.</title>
        <authorList>
            <person name="Hosoyama A."/>
            <person name="Uohara A."/>
            <person name="Ohji S."/>
            <person name="Ichikawa N."/>
        </authorList>
    </citation>
    <scope>NUCLEOTIDE SEQUENCE [LARGE SCALE GENOMIC DNA]</scope>
    <source>
        <strain evidence="3 4">NBRC 109775</strain>
    </source>
</reference>
<name>A0A512T288_9MICO</name>
<dbReference type="RefSeq" id="WP_147065361.1">
    <property type="nucleotide sequence ID" value="NZ_BAABDN010000002.1"/>
</dbReference>
<organism evidence="3 4">
    <name type="scientific">Knoellia locipacati</name>
    <dbReference type="NCBI Taxonomy" id="882824"/>
    <lineage>
        <taxon>Bacteria</taxon>
        <taxon>Bacillati</taxon>
        <taxon>Actinomycetota</taxon>
        <taxon>Actinomycetes</taxon>
        <taxon>Micrococcales</taxon>
        <taxon>Intrasporangiaceae</taxon>
        <taxon>Knoellia</taxon>
    </lineage>
</organism>
<evidence type="ECO:0000256" key="2">
    <source>
        <dbReference type="SAM" id="SignalP"/>
    </source>
</evidence>
<feature type="compositionally biased region" description="Low complexity" evidence="1">
    <location>
        <begin position="38"/>
        <end position="59"/>
    </location>
</feature>
<evidence type="ECO:0000256" key="1">
    <source>
        <dbReference type="SAM" id="MobiDB-lite"/>
    </source>
</evidence>
<dbReference type="EMBL" id="BKBA01000009">
    <property type="protein sequence ID" value="GEQ14318.1"/>
    <property type="molecule type" value="Genomic_DNA"/>
</dbReference>